<accession>A0AAJ0FEK6</accession>
<dbReference type="SUPFAM" id="SSF50199">
    <property type="entry name" value="Staphylococcal nuclease"/>
    <property type="match status" value="1"/>
</dbReference>
<keyword evidence="11" id="KW-0106">Calcium</keyword>
<sequence>MGWSLWSSSPAAPSSSSPNRPTETNEPVSKTTDPTTTSPPGTYPPVPLSQKKKSISWNDSLNATNWDHFTEPRVLIPNLLVVGFAVGLWAFYRSYLRRLARAQNIDPSYFHRRSLLGKVTSVGDGDGFHLFHTPGGRLAGWGWLRRVPQDRKELKGHTISVRLAGVDAPEGAHFGKPAQPYAAEALEFLKSYILGKRVRAYVYKRDQYERVVASVYVRKPPFFLRKDVSKELLKRGLATVYESKTGGEYGGPVMREVYNAAQETAKRKRKGMWSVERAGFFGIGKREALETPRAYKDRIRKEEAGIKEKV</sequence>
<dbReference type="PANTHER" id="PTHR12302:SF3">
    <property type="entry name" value="SERINE_THREONINE-PROTEIN KINASE 31"/>
    <property type="match status" value="1"/>
</dbReference>
<keyword evidence="6 16" id="KW-0812">Transmembrane</keyword>
<feature type="compositionally biased region" description="Low complexity" evidence="15">
    <location>
        <begin position="31"/>
        <end position="40"/>
    </location>
</feature>
<evidence type="ECO:0000256" key="5">
    <source>
        <dbReference type="ARBA" id="ARBA00014651"/>
    </source>
</evidence>
<evidence type="ECO:0000256" key="14">
    <source>
        <dbReference type="ARBA" id="ARBA00023136"/>
    </source>
</evidence>
<evidence type="ECO:0000313" key="18">
    <source>
        <dbReference type="EMBL" id="KAK1758250.1"/>
    </source>
</evidence>
<keyword evidence="8" id="KW-0479">Metal-binding</keyword>
<evidence type="ECO:0000256" key="7">
    <source>
        <dbReference type="ARBA" id="ARBA00022722"/>
    </source>
</evidence>
<gene>
    <name evidence="18" type="ORF">QBC47DRAFT_399156</name>
</gene>
<dbReference type="GO" id="GO:0016787">
    <property type="term" value="F:hydrolase activity"/>
    <property type="evidence" value="ECO:0007669"/>
    <property type="project" value="UniProtKB-KW"/>
</dbReference>
<comment type="similarity">
    <text evidence="3">Belongs to the LCL3 family.</text>
</comment>
<evidence type="ECO:0000313" key="19">
    <source>
        <dbReference type="Proteomes" id="UP001239445"/>
    </source>
</evidence>
<dbReference type="AlphaFoldDB" id="A0AAJ0FEK6"/>
<dbReference type="Gene3D" id="2.40.50.90">
    <property type="match status" value="1"/>
</dbReference>
<dbReference type="GO" id="GO:0005739">
    <property type="term" value="C:mitochondrion"/>
    <property type="evidence" value="ECO:0007669"/>
    <property type="project" value="UniProtKB-SubCell"/>
</dbReference>
<dbReference type="Pfam" id="PF00565">
    <property type="entry name" value="SNase"/>
    <property type="match status" value="1"/>
</dbReference>
<evidence type="ECO:0000256" key="6">
    <source>
        <dbReference type="ARBA" id="ARBA00022692"/>
    </source>
</evidence>
<feature type="compositionally biased region" description="Polar residues" evidence="15">
    <location>
        <begin position="19"/>
        <end position="30"/>
    </location>
</feature>
<evidence type="ECO:0000256" key="1">
    <source>
        <dbReference type="ARBA" id="ARBA00004167"/>
    </source>
</evidence>
<keyword evidence="13" id="KW-0496">Mitochondrion</keyword>
<evidence type="ECO:0000256" key="3">
    <source>
        <dbReference type="ARBA" id="ARBA00005435"/>
    </source>
</evidence>
<proteinExistence type="inferred from homology"/>
<feature type="domain" description="TNase-like" evidence="17">
    <location>
        <begin position="113"/>
        <end position="275"/>
    </location>
</feature>
<reference evidence="18" key="1">
    <citation type="submission" date="2023-06" db="EMBL/GenBank/DDBJ databases">
        <title>Genome-scale phylogeny and comparative genomics of the fungal order Sordariales.</title>
        <authorList>
            <consortium name="Lawrence Berkeley National Laboratory"/>
            <person name="Hensen N."/>
            <person name="Bonometti L."/>
            <person name="Westerberg I."/>
            <person name="Brannstrom I.O."/>
            <person name="Guillou S."/>
            <person name="Cros-Aarteil S."/>
            <person name="Calhoun S."/>
            <person name="Haridas S."/>
            <person name="Kuo A."/>
            <person name="Mondo S."/>
            <person name="Pangilinan J."/>
            <person name="Riley R."/>
            <person name="Labutti K."/>
            <person name="Andreopoulos B."/>
            <person name="Lipzen A."/>
            <person name="Chen C."/>
            <person name="Yanf M."/>
            <person name="Daum C."/>
            <person name="Ng V."/>
            <person name="Clum A."/>
            <person name="Steindorff A."/>
            <person name="Ohm R."/>
            <person name="Martin F."/>
            <person name="Silar P."/>
            <person name="Natvig D."/>
            <person name="Lalanne C."/>
            <person name="Gautier V."/>
            <person name="Ament-Velasquez S.L."/>
            <person name="Kruys A."/>
            <person name="Hutchinson M.I."/>
            <person name="Powell A.J."/>
            <person name="Barry K."/>
            <person name="Miller A.N."/>
            <person name="Grigoriev I.V."/>
            <person name="Debuchy R."/>
            <person name="Gladieux P."/>
            <person name="Thoren M.H."/>
            <person name="Johannesson H."/>
        </authorList>
    </citation>
    <scope>NUCLEOTIDE SEQUENCE</scope>
    <source>
        <strain evidence="18">PSN4</strain>
    </source>
</reference>
<evidence type="ECO:0000259" key="17">
    <source>
        <dbReference type="PROSITE" id="PS50830"/>
    </source>
</evidence>
<keyword evidence="7" id="KW-0540">Nuclease</keyword>
<dbReference type="EMBL" id="MU839829">
    <property type="protein sequence ID" value="KAK1758250.1"/>
    <property type="molecule type" value="Genomic_DNA"/>
</dbReference>
<name>A0AAJ0FEK6_9PEZI</name>
<evidence type="ECO:0000256" key="4">
    <source>
        <dbReference type="ARBA" id="ARBA00013404"/>
    </source>
</evidence>
<evidence type="ECO:0000256" key="11">
    <source>
        <dbReference type="ARBA" id="ARBA00022837"/>
    </source>
</evidence>
<evidence type="ECO:0000256" key="8">
    <source>
        <dbReference type="ARBA" id="ARBA00022723"/>
    </source>
</evidence>
<organism evidence="18 19">
    <name type="scientific">Echria macrotheca</name>
    <dbReference type="NCBI Taxonomy" id="438768"/>
    <lineage>
        <taxon>Eukaryota</taxon>
        <taxon>Fungi</taxon>
        <taxon>Dikarya</taxon>
        <taxon>Ascomycota</taxon>
        <taxon>Pezizomycotina</taxon>
        <taxon>Sordariomycetes</taxon>
        <taxon>Sordariomycetidae</taxon>
        <taxon>Sordariales</taxon>
        <taxon>Schizotheciaceae</taxon>
        <taxon>Echria</taxon>
    </lineage>
</organism>
<dbReference type="GO" id="GO:0046872">
    <property type="term" value="F:metal ion binding"/>
    <property type="evidence" value="ECO:0007669"/>
    <property type="project" value="UniProtKB-KW"/>
</dbReference>
<dbReference type="InterPro" id="IPR016071">
    <property type="entry name" value="Staphylococal_nuclease_OB-fold"/>
</dbReference>
<dbReference type="InterPro" id="IPR035437">
    <property type="entry name" value="SNase_OB-fold_sf"/>
</dbReference>
<evidence type="ECO:0000256" key="13">
    <source>
        <dbReference type="ARBA" id="ARBA00023128"/>
    </source>
</evidence>
<feature type="transmembrane region" description="Helical" evidence="16">
    <location>
        <begin position="74"/>
        <end position="92"/>
    </location>
</feature>
<dbReference type="GO" id="GO:0016020">
    <property type="term" value="C:membrane"/>
    <property type="evidence" value="ECO:0007669"/>
    <property type="project" value="UniProtKB-SubCell"/>
</dbReference>
<dbReference type="FunFam" id="2.40.50.90:FF:000029">
    <property type="entry name" value="Probable endonuclease lcl3"/>
    <property type="match status" value="1"/>
</dbReference>
<comment type="caution">
    <text evidence="18">The sequence shown here is derived from an EMBL/GenBank/DDBJ whole genome shotgun (WGS) entry which is preliminary data.</text>
</comment>
<evidence type="ECO:0000256" key="2">
    <source>
        <dbReference type="ARBA" id="ARBA00004173"/>
    </source>
</evidence>
<dbReference type="Proteomes" id="UP001239445">
    <property type="component" value="Unassembled WGS sequence"/>
</dbReference>
<evidence type="ECO:0000256" key="12">
    <source>
        <dbReference type="ARBA" id="ARBA00022989"/>
    </source>
</evidence>
<feature type="region of interest" description="Disordered" evidence="15">
    <location>
        <begin position="1"/>
        <end position="49"/>
    </location>
</feature>
<feature type="compositionally biased region" description="Low complexity" evidence="15">
    <location>
        <begin position="7"/>
        <end position="18"/>
    </location>
</feature>
<evidence type="ECO:0000256" key="9">
    <source>
        <dbReference type="ARBA" id="ARBA00022759"/>
    </source>
</evidence>
<dbReference type="PANTHER" id="PTHR12302">
    <property type="entry name" value="EBNA2 BINDING PROTEIN P100"/>
    <property type="match status" value="1"/>
</dbReference>
<dbReference type="SMART" id="SM00318">
    <property type="entry name" value="SNc"/>
    <property type="match status" value="1"/>
</dbReference>
<protein>
    <recommendedName>
        <fullName evidence="4">Probable endonuclease LCL3</fullName>
    </recommendedName>
    <alternativeName>
        <fullName evidence="5">Probable endonuclease lcl3</fullName>
    </alternativeName>
</protein>
<keyword evidence="9" id="KW-0255">Endonuclease</keyword>
<comment type="subcellular location">
    <subcellularLocation>
        <location evidence="1">Membrane</location>
        <topology evidence="1">Single-pass membrane protein</topology>
    </subcellularLocation>
    <subcellularLocation>
        <location evidence="2">Mitochondrion</location>
    </subcellularLocation>
</comment>
<evidence type="ECO:0000256" key="16">
    <source>
        <dbReference type="SAM" id="Phobius"/>
    </source>
</evidence>
<keyword evidence="12 16" id="KW-1133">Transmembrane helix</keyword>
<evidence type="ECO:0000256" key="10">
    <source>
        <dbReference type="ARBA" id="ARBA00022801"/>
    </source>
</evidence>
<keyword evidence="10" id="KW-0378">Hydrolase</keyword>
<dbReference type="PROSITE" id="PS50830">
    <property type="entry name" value="TNASE_3"/>
    <property type="match status" value="1"/>
</dbReference>
<keyword evidence="14 16" id="KW-0472">Membrane</keyword>
<dbReference type="GO" id="GO:0004519">
    <property type="term" value="F:endonuclease activity"/>
    <property type="evidence" value="ECO:0007669"/>
    <property type="project" value="UniProtKB-KW"/>
</dbReference>
<keyword evidence="19" id="KW-1185">Reference proteome</keyword>
<evidence type="ECO:0000256" key="15">
    <source>
        <dbReference type="SAM" id="MobiDB-lite"/>
    </source>
</evidence>